<feature type="region of interest" description="Disordered" evidence="11">
    <location>
        <begin position="966"/>
        <end position="986"/>
    </location>
</feature>
<keyword evidence="4 10" id="KW-0227">DNA damage</keyword>
<dbReference type="Gene3D" id="3.30.420.110">
    <property type="entry name" value="MutS, connector domain"/>
    <property type="match status" value="1"/>
</dbReference>
<evidence type="ECO:0000256" key="2">
    <source>
        <dbReference type="ARBA" id="ARBA00021982"/>
    </source>
</evidence>
<comment type="similarity">
    <text evidence="1 10">Belongs to the DNA mismatch repair MutS family.</text>
</comment>
<dbReference type="SUPFAM" id="SSF53150">
    <property type="entry name" value="DNA repair protein MutS, domain II"/>
    <property type="match status" value="1"/>
</dbReference>
<dbReference type="SMART" id="SM00534">
    <property type="entry name" value="MUTSac"/>
    <property type="match status" value="1"/>
</dbReference>
<evidence type="ECO:0000256" key="9">
    <source>
        <dbReference type="NCBIfam" id="TIGR01070"/>
    </source>
</evidence>
<dbReference type="PANTHER" id="PTHR11361">
    <property type="entry name" value="DNA MISMATCH REPAIR PROTEIN MUTS FAMILY MEMBER"/>
    <property type="match status" value="1"/>
</dbReference>
<dbReference type="Pfam" id="PF01624">
    <property type="entry name" value="MutS_I"/>
    <property type="match status" value="1"/>
</dbReference>
<evidence type="ECO:0000256" key="3">
    <source>
        <dbReference type="ARBA" id="ARBA00022741"/>
    </source>
</evidence>
<dbReference type="Proteomes" id="UP000437748">
    <property type="component" value="Unassembled WGS sequence"/>
</dbReference>
<evidence type="ECO:0000256" key="10">
    <source>
        <dbReference type="RuleBase" id="RU003756"/>
    </source>
</evidence>
<dbReference type="PROSITE" id="PS00486">
    <property type="entry name" value="DNA_MISMATCH_REPAIR_2"/>
    <property type="match status" value="1"/>
</dbReference>
<dbReference type="SUPFAM" id="SSF48334">
    <property type="entry name" value="DNA repair protein MutS, domain III"/>
    <property type="match status" value="1"/>
</dbReference>
<evidence type="ECO:0000313" key="14">
    <source>
        <dbReference type="Proteomes" id="UP000437748"/>
    </source>
</evidence>
<accession>A0A6N6VT26</accession>
<sequence>MTNVETTNNESDSLITQWLSQGKELPPHLKPALERLSKEHCSGISIKQLDSPMMKQFRSAKEEIPDAMLFFRMGDFYELFGIDAIIASDICGLTLTSRDKSSVNPVPMAGVPVVGYKNALKKCVQSGFKVAVCDQIEDPRQAKGIVKREITRIATPAVPGDLDEDDSNNETKFGCYLASVIENKKLFTLSYVDASTGEFRITYNLNETLLAEEIATVSPRELLVPQNIHEKISTILKTIQQRNIATINSIENWIMRSDSSCKELFCEFFHEKDFHRFGLTNIPSSLQAICSILQYLKTTQKSVLKNIQNIKKYELSTHLIVDEGTKRHLDFFFTSSGEKKGSLFHFLNKCTTATGSRHLLHRLKYPFKNKEDVELSLKKVHEIINTPNLIQELIENLRNTADIDRLLSKAAQRNLDARGMAWLRQTLIHLPYIKKILEDKKTTPTFNAIFSNSEIIKSIEPLTELLIKALAEEPAAVIGKGGIIFKEGYSKELDEAISLTTNFNQMLADLEKLEKERSQIPTLKIGYTGAFGYYFEISKGKVLQAPKHFIRKQTLTNCERYITPELKELEEKSLSASDNRIILEKEILESLRIKILEFSSYLCEASNLIAEIDLSVTFANLALQFNWCKPTISEQNLTKLTNSTHPILSTLSSNMEPFIANNITIGCENEGHLKNPIIHLITGPNMAGKSTIMRQVAITQVLCQMGSFVPATSALIGMTDRIFTRIGSADNALKNQSTFMVEMLETSNMLRFATEKSLLLLDEIGRGTSTFDGLSLAWAILESLHDDVKARTLFSTHYHELQKVVSEKTNIIPMHMQVSENIIKNNHLEVKKEIKFTRIYKEGGSGKSYGLHVAELAGIPEKIIHRAESVLQSLETPSHEIIQKDNSAPIQTIQSPNEEKNLPHNETVAVENKNSKLTNFITKIDPNSISPREALDILYSLKSFVNKNNEEEISLKNQEFHKVVHKSQNASKKNKEQLLTKEQTLF</sequence>
<dbReference type="NCBIfam" id="TIGR01070">
    <property type="entry name" value="mutS1"/>
    <property type="match status" value="1"/>
</dbReference>
<dbReference type="GO" id="GO:0030983">
    <property type="term" value="F:mismatched DNA binding"/>
    <property type="evidence" value="ECO:0007669"/>
    <property type="project" value="InterPro"/>
</dbReference>
<dbReference type="Gene3D" id="1.10.1420.10">
    <property type="match status" value="2"/>
</dbReference>
<dbReference type="Pfam" id="PF05188">
    <property type="entry name" value="MutS_II"/>
    <property type="match status" value="1"/>
</dbReference>
<dbReference type="GO" id="GO:0005524">
    <property type="term" value="F:ATP binding"/>
    <property type="evidence" value="ECO:0007669"/>
    <property type="project" value="UniProtKB-UniRule"/>
</dbReference>
<dbReference type="InterPro" id="IPR007861">
    <property type="entry name" value="DNA_mismatch_repair_MutS_clamp"/>
</dbReference>
<proteinExistence type="inferred from homology"/>
<evidence type="ECO:0000259" key="12">
    <source>
        <dbReference type="PROSITE" id="PS00486"/>
    </source>
</evidence>
<dbReference type="GO" id="GO:0006298">
    <property type="term" value="P:mismatch repair"/>
    <property type="evidence" value="ECO:0007669"/>
    <property type="project" value="UniProtKB-UniRule"/>
</dbReference>
<dbReference type="InterPro" id="IPR000432">
    <property type="entry name" value="DNA_mismatch_repair_MutS_C"/>
</dbReference>
<dbReference type="InterPro" id="IPR007860">
    <property type="entry name" value="DNA_mmatch_repair_MutS_con_dom"/>
</dbReference>
<protein>
    <recommendedName>
        <fullName evidence="2 9">DNA mismatch repair protein MutS</fullName>
    </recommendedName>
</protein>
<dbReference type="InterPro" id="IPR005748">
    <property type="entry name" value="DNA_mismatch_repair_MutS"/>
</dbReference>
<keyword evidence="14" id="KW-1185">Reference proteome</keyword>
<name>A0A6N6VT26_9BACT</name>
<evidence type="ECO:0000256" key="7">
    <source>
        <dbReference type="ARBA" id="ARBA00023204"/>
    </source>
</evidence>
<dbReference type="GO" id="GO:0140664">
    <property type="term" value="F:ATP-dependent DNA damage sensor activity"/>
    <property type="evidence" value="ECO:0007669"/>
    <property type="project" value="InterPro"/>
</dbReference>
<comment type="function">
    <text evidence="8">This protein is involved in the repair of mismatches in DNA. It is possible that it carries out the mismatch recognition step. This protein has a weak ATPase activity.</text>
</comment>
<dbReference type="Gene3D" id="3.40.1170.10">
    <property type="entry name" value="DNA repair protein MutS, domain I"/>
    <property type="match status" value="1"/>
</dbReference>
<dbReference type="EMBL" id="WFLM01000002">
    <property type="protein sequence ID" value="KAB8039485.1"/>
    <property type="molecule type" value="Genomic_DNA"/>
</dbReference>
<evidence type="ECO:0000256" key="8">
    <source>
        <dbReference type="ARBA" id="ARBA00024647"/>
    </source>
</evidence>
<dbReference type="SMART" id="SM00533">
    <property type="entry name" value="MUTSd"/>
    <property type="match status" value="1"/>
</dbReference>
<organism evidence="13 14">
    <name type="scientific">Silvanigrella paludirubra</name>
    <dbReference type="NCBI Taxonomy" id="2499159"/>
    <lineage>
        <taxon>Bacteria</taxon>
        <taxon>Pseudomonadati</taxon>
        <taxon>Bdellovibrionota</taxon>
        <taxon>Oligoflexia</taxon>
        <taxon>Silvanigrellales</taxon>
        <taxon>Silvanigrellaceae</taxon>
        <taxon>Silvanigrella</taxon>
    </lineage>
</organism>
<dbReference type="RefSeq" id="WP_153418710.1">
    <property type="nucleotide sequence ID" value="NZ_WFLM01000002.1"/>
</dbReference>
<keyword evidence="5" id="KW-0067">ATP-binding</keyword>
<dbReference type="PIRSF" id="PIRSF037677">
    <property type="entry name" value="DNA_mis_repair_Msh6"/>
    <property type="match status" value="1"/>
</dbReference>
<dbReference type="AlphaFoldDB" id="A0A6N6VT26"/>
<dbReference type="InterPro" id="IPR017261">
    <property type="entry name" value="DNA_mismatch_repair_MutS/MSH"/>
</dbReference>
<evidence type="ECO:0000256" key="4">
    <source>
        <dbReference type="ARBA" id="ARBA00022763"/>
    </source>
</evidence>
<dbReference type="InterPro" id="IPR007696">
    <property type="entry name" value="DNA_mismatch_repair_MutS_core"/>
</dbReference>
<dbReference type="InterPro" id="IPR045076">
    <property type="entry name" value="MutS"/>
</dbReference>
<dbReference type="InterPro" id="IPR016151">
    <property type="entry name" value="DNA_mismatch_repair_MutS_N"/>
</dbReference>
<dbReference type="InterPro" id="IPR007695">
    <property type="entry name" value="DNA_mismatch_repair_MutS-lik_N"/>
</dbReference>
<dbReference type="InterPro" id="IPR036187">
    <property type="entry name" value="DNA_mismatch_repair_MutS_sf"/>
</dbReference>
<evidence type="ECO:0000256" key="1">
    <source>
        <dbReference type="ARBA" id="ARBA00006271"/>
    </source>
</evidence>
<dbReference type="Gene3D" id="3.40.50.300">
    <property type="entry name" value="P-loop containing nucleotide triphosphate hydrolases"/>
    <property type="match status" value="1"/>
</dbReference>
<gene>
    <name evidence="13" type="primary">mutS</name>
    <name evidence="13" type="ORF">GCL60_04310</name>
</gene>
<dbReference type="Pfam" id="PF00488">
    <property type="entry name" value="MutS_V"/>
    <property type="match status" value="1"/>
</dbReference>
<keyword evidence="3 10" id="KW-0547">Nucleotide-binding</keyword>
<dbReference type="PANTHER" id="PTHR11361:SF34">
    <property type="entry name" value="DNA MISMATCH REPAIR PROTEIN MSH1, MITOCHONDRIAL"/>
    <property type="match status" value="1"/>
</dbReference>
<dbReference type="Pfam" id="PF05192">
    <property type="entry name" value="MutS_III"/>
    <property type="match status" value="1"/>
</dbReference>
<evidence type="ECO:0000313" key="13">
    <source>
        <dbReference type="EMBL" id="KAB8039485.1"/>
    </source>
</evidence>
<dbReference type="Gene3D" id="6.10.140.430">
    <property type="match status" value="1"/>
</dbReference>
<dbReference type="SUPFAM" id="SSF52540">
    <property type="entry name" value="P-loop containing nucleoside triphosphate hydrolases"/>
    <property type="match status" value="1"/>
</dbReference>
<dbReference type="InterPro" id="IPR027417">
    <property type="entry name" value="P-loop_NTPase"/>
</dbReference>
<dbReference type="NCBIfam" id="NF003810">
    <property type="entry name" value="PRK05399.1"/>
    <property type="match status" value="1"/>
</dbReference>
<dbReference type="GO" id="GO:0005829">
    <property type="term" value="C:cytosol"/>
    <property type="evidence" value="ECO:0007669"/>
    <property type="project" value="TreeGrafter"/>
</dbReference>
<dbReference type="OrthoDB" id="5287141at2"/>
<dbReference type="InterPro" id="IPR036678">
    <property type="entry name" value="MutS_con_dom_sf"/>
</dbReference>
<keyword evidence="7 10" id="KW-0234">DNA repair</keyword>
<evidence type="ECO:0000256" key="11">
    <source>
        <dbReference type="SAM" id="MobiDB-lite"/>
    </source>
</evidence>
<keyword evidence="6 10" id="KW-0238">DNA-binding</keyword>
<evidence type="ECO:0000256" key="6">
    <source>
        <dbReference type="ARBA" id="ARBA00023125"/>
    </source>
</evidence>
<feature type="domain" description="DNA mismatch repair proteins mutS family" evidence="12">
    <location>
        <begin position="757"/>
        <end position="773"/>
    </location>
</feature>
<comment type="caution">
    <text evidence="13">The sequence shown here is derived from an EMBL/GenBank/DDBJ whole genome shotgun (WGS) entry which is preliminary data.</text>
</comment>
<reference evidence="13 14" key="1">
    <citation type="submission" date="2019-10" db="EMBL/GenBank/DDBJ databases">
        <title>New species of Slilvanegrellaceae.</title>
        <authorList>
            <person name="Pitt A."/>
            <person name="Hahn M.W."/>
        </authorList>
    </citation>
    <scope>NUCLEOTIDE SEQUENCE [LARGE SCALE GENOMIC DNA]</scope>
    <source>
        <strain evidence="13 14">SP-Ram-0.45-NSY-1</strain>
    </source>
</reference>
<dbReference type="Pfam" id="PF05190">
    <property type="entry name" value="MutS_IV"/>
    <property type="match status" value="1"/>
</dbReference>
<dbReference type="SUPFAM" id="SSF55271">
    <property type="entry name" value="DNA repair protein MutS, domain I"/>
    <property type="match status" value="1"/>
</dbReference>
<evidence type="ECO:0000256" key="5">
    <source>
        <dbReference type="ARBA" id="ARBA00022840"/>
    </source>
</evidence>